<dbReference type="InterPro" id="IPR001173">
    <property type="entry name" value="Glyco_trans_2-like"/>
</dbReference>
<accession>A0A850QS27</accession>
<sequence length="328" mass="37077">MPVIDIALAAYRGDHYIAEQLHSIFSNQFSDQDIFLGNVIVSDNLSPDQTSEIVRELSARYQNLRLLSNPEKGVIANFNHALAATVAPYVMLADQDDVWMPDKIQLTFQRMQQLEREYGQDVPLLVFTDLAVTDDGLNVTAPSFFAFQKILPAQYRGAERMFLYNIAPGCTMMANRRLLDMALPVPSGAVMHDWWLMQVAAVFGQIAYVERATMYYRQHQNNQIGATVSSFWEKLFAPLEKYRLAQKNLQDASRQAGLFLTQFPGVDSHNKAVIEGIAQFESLSRWQRIRKLAGGMLVSPTFWGQVLLYAVAVFMPVTSQSSQSHSLR</sequence>
<dbReference type="InterPro" id="IPR029044">
    <property type="entry name" value="Nucleotide-diphossugar_trans"/>
</dbReference>
<keyword evidence="2" id="KW-0808">Transferase</keyword>
<dbReference type="Pfam" id="PF00535">
    <property type="entry name" value="Glycos_transf_2"/>
    <property type="match status" value="1"/>
</dbReference>
<name>A0A850QS27_9BURK</name>
<comment type="caution">
    <text evidence="2">The sequence shown here is derived from an EMBL/GenBank/DDBJ whole genome shotgun (WGS) entry which is preliminary data.</text>
</comment>
<evidence type="ECO:0000313" key="2">
    <source>
        <dbReference type="EMBL" id="NVO78856.1"/>
    </source>
</evidence>
<keyword evidence="3" id="KW-1185">Reference proteome</keyword>
<dbReference type="Gene3D" id="3.90.550.10">
    <property type="entry name" value="Spore Coat Polysaccharide Biosynthesis Protein SpsA, Chain A"/>
    <property type="match status" value="1"/>
</dbReference>
<dbReference type="AlphaFoldDB" id="A0A850QS27"/>
<dbReference type="PANTHER" id="PTHR22916:SF3">
    <property type="entry name" value="UDP-GLCNAC:BETAGAL BETA-1,3-N-ACETYLGLUCOSAMINYLTRANSFERASE-LIKE PROTEIN 1"/>
    <property type="match status" value="1"/>
</dbReference>
<dbReference type="PANTHER" id="PTHR22916">
    <property type="entry name" value="GLYCOSYLTRANSFERASE"/>
    <property type="match status" value="1"/>
</dbReference>
<dbReference type="Proteomes" id="UP000588051">
    <property type="component" value="Unassembled WGS sequence"/>
</dbReference>
<dbReference type="SUPFAM" id="SSF53448">
    <property type="entry name" value="Nucleotide-diphospho-sugar transferases"/>
    <property type="match status" value="1"/>
</dbReference>
<dbReference type="RefSeq" id="WP_176804385.1">
    <property type="nucleotide sequence ID" value="NZ_JABXYJ010000007.1"/>
</dbReference>
<evidence type="ECO:0000259" key="1">
    <source>
        <dbReference type="Pfam" id="PF00535"/>
    </source>
</evidence>
<evidence type="ECO:0000313" key="3">
    <source>
        <dbReference type="Proteomes" id="UP000588051"/>
    </source>
</evidence>
<gene>
    <name evidence="2" type="ORF">HV832_13530</name>
</gene>
<dbReference type="EMBL" id="JABXYJ010000007">
    <property type="protein sequence ID" value="NVO78856.1"/>
    <property type="molecule type" value="Genomic_DNA"/>
</dbReference>
<organism evidence="2 3">
    <name type="scientific">Undibacterium oligocarboniphilum</name>
    <dbReference type="NCBI Taxonomy" id="666702"/>
    <lineage>
        <taxon>Bacteria</taxon>
        <taxon>Pseudomonadati</taxon>
        <taxon>Pseudomonadota</taxon>
        <taxon>Betaproteobacteria</taxon>
        <taxon>Burkholderiales</taxon>
        <taxon>Oxalobacteraceae</taxon>
        <taxon>Undibacterium</taxon>
    </lineage>
</organism>
<dbReference type="GO" id="GO:0016758">
    <property type="term" value="F:hexosyltransferase activity"/>
    <property type="evidence" value="ECO:0007669"/>
    <property type="project" value="UniProtKB-ARBA"/>
</dbReference>
<dbReference type="CDD" id="cd04196">
    <property type="entry name" value="GT_2_like_d"/>
    <property type="match status" value="1"/>
</dbReference>
<feature type="domain" description="Glycosyltransferase 2-like" evidence="1">
    <location>
        <begin position="6"/>
        <end position="116"/>
    </location>
</feature>
<reference evidence="2 3" key="1">
    <citation type="submission" date="2020-06" db="EMBL/GenBank/DDBJ databases">
        <authorList>
            <person name="Qiu C."/>
            <person name="Liu Z."/>
        </authorList>
    </citation>
    <scope>NUCLEOTIDE SEQUENCE [LARGE SCALE GENOMIC DNA]</scope>
    <source>
        <strain evidence="2 3">EM 1</strain>
    </source>
</reference>
<protein>
    <submittedName>
        <fullName evidence="2">Glycosyltransferase family 2 protein</fullName>
    </submittedName>
</protein>
<proteinExistence type="predicted"/>